<dbReference type="SUPFAM" id="SSF46785">
    <property type="entry name" value="Winged helix' DNA-binding domain"/>
    <property type="match status" value="1"/>
</dbReference>
<dbReference type="EMBL" id="QTQV01000005">
    <property type="protein sequence ID" value="RQT18032.1"/>
    <property type="molecule type" value="Genomic_DNA"/>
</dbReference>
<dbReference type="AlphaFoldDB" id="A0A3N8Q293"/>
<name>A0A3N8Q293_9BURK</name>
<dbReference type="InterPro" id="IPR000835">
    <property type="entry name" value="HTH_MarR-typ"/>
</dbReference>
<dbReference type="RefSeq" id="WP_124577872.1">
    <property type="nucleotide sequence ID" value="NZ_QTQV01000005.1"/>
</dbReference>
<dbReference type="InterPro" id="IPR052526">
    <property type="entry name" value="HTH-type_Bedaq_tolerance"/>
</dbReference>
<dbReference type="InterPro" id="IPR036390">
    <property type="entry name" value="WH_DNA-bd_sf"/>
</dbReference>
<dbReference type="GO" id="GO:0003700">
    <property type="term" value="F:DNA-binding transcription factor activity"/>
    <property type="evidence" value="ECO:0007669"/>
    <property type="project" value="InterPro"/>
</dbReference>
<dbReference type="Pfam" id="PF12802">
    <property type="entry name" value="MarR_2"/>
    <property type="match status" value="1"/>
</dbReference>
<dbReference type="SMART" id="SM00347">
    <property type="entry name" value="HTH_MARR"/>
    <property type="match status" value="1"/>
</dbReference>
<accession>A0A3N8Q293</accession>
<dbReference type="PANTHER" id="PTHR39515:SF2">
    <property type="entry name" value="HTH-TYPE TRANSCRIPTIONAL REGULATOR RV0880"/>
    <property type="match status" value="1"/>
</dbReference>
<dbReference type="Proteomes" id="UP000277921">
    <property type="component" value="Unassembled WGS sequence"/>
</dbReference>
<proteinExistence type="predicted"/>
<reference evidence="2 3" key="1">
    <citation type="submission" date="2018-08" db="EMBL/GenBank/DDBJ databases">
        <title>Comparative analysis of Burkholderia isolates from Puerto Rico.</title>
        <authorList>
            <person name="Hall C."/>
            <person name="Sahl J."/>
            <person name="Wagner D."/>
        </authorList>
    </citation>
    <scope>NUCLEOTIDE SEQUENCE [LARGE SCALE GENOMIC DNA]</scope>
    <source>
        <strain evidence="2 3">Bp9025</strain>
    </source>
</reference>
<gene>
    <name evidence="2" type="ORF">DF051_11245</name>
</gene>
<evidence type="ECO:0000259" key="1">
    <source>
        <dbReference type="PROSITE" id="PS50995"/>
    </source>
</evidence>
<evidence type="ECO:0000313" key="2">
    <source>
        <dbReference type="EMBL" id="RQT18032.1"/>
    </source>
</evidence>
<feature type="domain" description="HTH marR-type" evidence="1">
    <location>
        <begin position="13"/>
        <end position="149"/>
    </location>
</feature>
<dbReference type="PROSITE" id="PS50995">
    <property type="entry name" value="HTH_MARR_2"/>
    <property type="match status" value="1"/>
</dbReference>
<dbReference type="PANTHER" id="PTHR39515">
    <property type="entry name" value="CONSERVED PROTEIN"/>
    <property type="match status" value="1"/>
</dbReference>
<dbReference type="Gene3D" id="1.10.10.10">
    <property type="entry name" value="Winged helix-like DNA-binding domain superfamily/Winged helix DNA-binding domain"/>
    <property type="match status" value="1"/>
</dbReference>
<protein>
    <submittedName>
        <fullName evidence="2">MarR family transcriptional regulator</fullName>
    </submittedName>
</protein>
<evidence type="ECO:0000313" key="3">
    <source>
        <dbReference type="Proteomes" id="UP000277921"/>
    </source>
</evidence>
<sequence length="156" mass="16880">MNTPLPPSDALPLAGLAGELRISVGKLMRRMREQVHPNDLTASQKSVLLRLDRDGPATVSALARAESVRPQSMRVTVATLEALGAVSGEPDPTDGRQTLIALTPGFRKALQANRAAKDDWLFRALHAQLSEAEQAELASAVKLLQRLAEFQEPPRS</sequence>
<dbReference type="Gene3D" id="1.10.287.100">
    <property type="match status" value="1"/>
</dbReference>
<organism evidence="2 3">
    <name type="scientific">Burkholderia contaminans</name>
    <dbReference type="NCBI Taxonomy" id="488447"/>
    <lineage>
        <taxon>Bacteria</taxon>
        <taxon>Pseudomonadati</taxon>
        <taxon>Pseudomonadota</taxon>
        <taxon>Betaproteobacteria</taxon>
        <taxon>Burkholderiales</taxon>
        <taxon>Burkholderiaceae</taxon>
        <taxon>Burkholderia</taxon>
        <taxon>Burkholderia cepacia complex</taxon>
    </lineage>
</organism>
<dbReference type="InterPro" id="IPR036388">
    <property type="entry name" value="WH-like_DNA-bd_sf"/>
</dbReference>
<comment type="caution">
    <text evidence="2">The sequence shown here is derived from an EMBL/GenBank/DDBJ whole genome shotgun (WGS) entry which is preliminary data.</text>
</comment>